<comment type="caution">
    <text evidence="2">The sequence shown here is derived from an EMBL/GenBank/DDBJ whole genome shotgun (WGS) entry which is preliminary data.</text>
</comment>
<dbReference type="Proteomes" id="UP000748756">
    <property type="component" value="Unassembled WGS sequence"/>
</dbReference>
<proteinExistence type="predicted"/>
<protein>
    <submittedName>
        <fullName evidence="2">Uncharacterized protein</fullName>
    </submittedName>
</protein>
<accession>A0A9P5RZ69</accession>
<feature type="region of interest" description="Disordered" evidence="1">
    <location>
        <begin position="203"/>
        <end position="260"/>
    </location>
</feature>
<evidence type="ECO:0000313" key="3">
    <source>
        <dbReference type="Proteomes" id="UP000748756"/>
    </source>
</evidence>
<dbReference type="EMBL" id="JAAAUQ010000384">
    <property type="protein sequence ID" value="KAF9150765.1"/>
    <property type="molecule type" value="Genomic_DNA"/>
</dbReference>
<dbReference type="AlphaFoldDB" id="A0A9P5RZ69"/>
<name>A0A9P5RZ69_9FUNG</name>
<sequence>MAEICTSNGPPRDRQPHRGHGIVWSEAINPSTIQAKEATTSNNQPTTSAAKKKKKLLGYLQVKAGYAALKKLSKSTTQDHEMADGQTPFPEKILDSDWAEIVVGNLLSYVLRHSTTVRGPTALKTTSKDALVEAVLIFEDFKELHREFKAVNQSNIPLGVVIDDSAPKIYLDLKLHYRKLPETIRTKIERLAFDPANLLKAEQHTENNGDDDGTILEDDTDEEDPRKKSTYPTMLEPFHEAPSGKPTTLLFPVQADRQFH</sequence>
<evidence type="ECO:0000313" key="2">
    <source>
        <dbReference type="EMBL" id="KAF9150765.1"/>
    </source>
</evidence>
<reference evidence="2" key="1">
    <citation type="journal article" date="2020" name="Fungal Divers.">
        <title>Resolving the Mortierellaceae phylogeny through synthesis of multi-gene phylogenetics and phylogenomics.</title>
        <authorList>
            <person name="Vandepol N."/>
            <person name="Liber J."/>
            <person name="Desiro A."/>
            <person name="Na H."/>
            <person name="Kennedy M."/>
            <person name="Barry K."/>
            <person name="Grigoriev I.V."/>
            <person name="Miller A.N."/>
            <person name="O'Donnell K."/>
            <person name="Stajich J.E."/>
            <person name="Bonito G."/>
        </authorList>
    </citation>
    <scope>NUCLEOTIDE SEQUENCE</scope>
    <source>
        <strain evidence="2">NRRL 6426</strain>
    </source>
</reference>
<evidence type="ECO:0000256" key="1">
    <source>
        <dbReference type="SAM" id="MobiDB-lite"/>
    </source>
</evidence>
<organism evidence="2 3">
    <name type="scientific">Linnemannia schmuckeri</name>
    <dbReference type="NCBI Taxonomy" id="64567"/>
    <lineage>
        <taxon>Eukaryota</taxon>
        <taxon>Fungi</taxon>
        <taxon>Fungi incertae sedis</taxon>
        <taxon>Mucoromycota</taxon>
        <taxon>Mortierellomycotina</taxon>
        <taxon>Mortierellomycetes</taxon>
        <taxon>Mortierellales</taxon>
        <taxon>Mortierellaceae</taxon>
        <taxon>Linnemannia</taxon>
    </lineage>
</organism>
<keyword evidence="3" id="KW-1185">Reference proteome</keyword>
<gene>
    <name evidence="2" type="ORF">BG015_007415</name>
</gene>
<dbReference type="OrthoDB" id="2448216at2759"/>
<feature type="compositionally biased region" description="Acidic residues" evidence="1">
    <location>
        <begin position="208"/>
        <end position="223"/>
    </location>
</feature>